<dbReference type="PANTHER" id="PTHR36307:SF1">
    <property type="entry name" value="FLAGELLA BASAL BODY P-RING FORMATION PROTEIN FLGA"/>
    <property type="match status" value="1"/>
</dbReference>
<dbReference type="STRING" id="1794912.AXX12_07915"/>
<comment type="subcellular location">
    <subcellularLocation>
        <location evidence="1">Periplasm</location>
    </subcellularLocation>
</comment>
<organism evidence="5 6">
    <name type="scientific">Anaerosporomusa subterranea</name>
    <dbReference type="NCBI Taxonomy" id="1794912"/>
    <lineage>
        <taxon>Bacteria</taxon>
        <taxon>Bacillati</taxon>
        <taxon>Bacillota</taxon>
        <taxon>Negativicutes</taxon>
        <taxon>Acetonemataceae</taxon>
        <taxon>Anaerosporomusa</taxon>
    </lineage>
</organism>
<dbReference type="RefSeq" id="WP_066241669.1">
    <property type="nucleotide sequence ID" value="NZ_LSGP01000017.1"/>
</dbReference>
<dbReference type="PANTHER" id="PTHR36307">
    <property type="entry name" value="FLAGELLA BASAL BODY P-RING FORMATION PROTEIN FLGA"/>
    <property type="match status" value="1"/>
</dbReference>
<dbReference type="EMBL" id="LSGP01000017">
    <property type="protein sequence ID" value="KYZ76352.1"/>
    <property type="molecule type" value="Genomic_DNA"/>
</dbReference>
<comment type="caution">
    <text evidence="5">The sequence shown here is derived from an EMBL/GenBank/DDBJ whole genome shotgun (WGS) entry which is preliminary data.</text>
</comment>
<dbReference type="Gene3D" id="3.90.1210.10">
    <property type="entry name" value="Antifreeze-like/N-acetylneuraminic acid synthase C-terminal domain"/>
    <property type="match status" value="1"/>
</dbReference>
<evidence type="ECO:0000259" key="4">
    <source>
        <dbReference type="SMART" id="SM00858"/>
    </source>
</evidence>
<reference evidence="5 6" key="1">
    <citation type="submission" date="2016-02" db="EMBL/GenBank/DDBJ databases">
        <title>Anaerosporomusa subterraneum gen. nov., sp. nov., a spore-forming obligate anaerobe isolated from saprolite.</title>
        <authorList>
            <person name="Choi J.K."/>
            <person name="Shah M."/>
            <person name="Yee N."/>
        </authorList>
    </citation>
    <scope>NUCLEOTIDE SEQUENCE [LARGE SCALE GENOMIC DNA]</scope>
    <source>
        <strain evidence="5 6">RU4</strain>
    </source>
</reference>
<dbReference type="InterPro" id="IPR017585">
    <property type="entry name" value="SAF_FlgA"/>
</dbReference>
<accession>A0A154BQY1</accession>
<dbReference type="Gene3D" id="2.30.30.760">
    <property type="match status" value="1"/>
</dbReference>
<dbReference type="InterPro" id="IPR013974">
    <property type="entry name" value="SAF"/>
</dbReference>
<evidence type="ECO:0000256" key="2">
    <source>
        <dbReference type="ARBA" id="ARBA00022729"/>
    </source>
</evidence>
<dbReference type="NCBIfam" id="TIGR03170">
    <property type="entry name" value="flgA_cterm"/>
    <property type="match status" value="1"/>
</dbReference>
<sequence>MLKRVAALILAALFLLSTICYSAVRVSIKNEALITGPQITLGDIALIEGDDVSQIAALQKITLGSAPLPGATTLLSREILTSRLAASQIGFSGVEWGSVPEMISIAAGGQVLSGQTLADTALAKLKAKLPVRPQEELSISLLKEIPDLVAPLGVLNYEIAGQSVRFGVPQTAYLIVSADGVLFSRMPIKYEIKRFTSVVTATTAIAARETLSPDTVRLSWMEVSRLPAGYLTSLDQTNGLVVKRSLSAGSVIYSAHLDKPVLIKRGTAVIISATYGGVEAAAPGIAQNDGRNGQLISVRNTATGRLVTARVVDKGRVEVSLYEHK</sequence>
<proteinExistence type="predicted"/>
<evidence type="ECO:0000313" key="6">
    <source>
        <dbReference type="Proteomes" id="UP000076268"/>
    </source>
</evidence>
<keyword evidence="2" id="KW-0732">Signal</keyword>
<evidence type="ECO:0000256" key="1">
    <source>
        <dbReference type="ARBA" id="ARBA00004418"/>
    </source>
</evidence>
<dbReference type="GO" id="GO:0044780">
    <property type="term" value="P:bacterial-type flagellum assembly"/>
    <property type="evidence" value="ECO:0007669"/>
    <property type="project" value="InterPro"/>
</dbReference>
<protein>
    <recommendedName>
        <fullName evidence="4">SAF domain-containing protein</fullName>
    </recommendedName>
</protein>
<feature type="domain" description="SAF" evidence="4">
    <location>
        <begin position="196"/>
        <end position="258"/>
    </location>
</feature>
<name>A0A154BQY1_ANASB</name>
<dbReference type="GO" id="GO:0042597">
    <property type="term" value="C:periplasmic space"/>
    <property type="evidence" value="ECO:0007669"/>
    <property type="project" value="UniProtKB-SubCell"/>
</dbReference>
<keyword evidence="6" id="KW-1185">Reference proteome</keyword>
<dbReference type="Pfam" id="PF13144">
    <property type="entry name" value="ChapFlgA"/>
    <property type="match status" value="1"/>
</dbReference>
<evidence type="ECO:0000313" key="5">
    <source>
        <dbReference type="EMBL" id="KYZ76352.1"/>
    </source>
</evidence>
<evidence type="ECO:0000256" key="3">
    <source>
        <dbReference type="ARBA" id="ARBA00022764"/>
    </source>
</evidence>
<dbReference type="Proteomes" id="UP000076268">
    <property type="component" value="Unassembled WGS sequence"/>
</dbReference>
<dbReference type="SMART" id="SM00858">
    <property type="entry name" value="SAF"/>
    <property type="match status" value="1"/>
</dbReference>
<gene>
    <name evidence="5" type="ORF">AXX12_07915</name>
</gene>
<dbReference type="CDD" id="cd11614">
    <property type="entry name" value="SAF_CpaB_FlgA_like"/>
    <property type="match status" value="1"/>
</dbReference>
<dbReference type="OrthoDB" id="255224at2"/>
<dbReference type="AlphaFoldDB" id="A0A154BQY1"/>
<dbReference type="InterPro" id="IPR039246">
    <property type="entry name" value="Flagellar_FlgA"/>
</dbReference>
<keyword evidence="3" id="KW-0574">Periplasm</keyword>